<dbReference type="Pfam" id="PF16262">
    <property type="entry name" value="DUF4916"/>
    <property type="match status" value="1"/>
</dbReference>
<protein>
    <submittedName>
        <fullName evidence="1">DUF4916 domain-containing protein</fullName>
    </submittedName>
</protein>
<dbReference type="EMBL" id="CP023564">
    <property type="protein sequence ID" value="ATG54481.1"/>
    <property type="molecule type" value="Genomic_DNA"/>
</dbReference>
<dbReference type="SUPFAM" id="SSF55811">
    <property type="entry name" value="Nudix"/>
    <property type="match status" value="1"/>
</dbReference>
<name>A0A291GW80_9MICO</name>
<proteinExistence type="predicted"/>
<organism evidence="1 2">
    <name type="scientific">Brachybacterium ginsengisoli</name>
    <dbReference type="NCBI Taxonomy" id="1331682"/>
    <lineage>
        <taxon>Bacteria</taxon>
        <taxon>Bacillati</taxon>
        <taxon>Actinomycetota</taxon>
        <taxon>Actinomycetes</taxon>
        <taxon>Micrococcales</taxon>
        <taxon>Dermabacteraceae</taxon>
        <taxon>Brachybacterium</taxon>
    </lineage>
</organism>
<keyword evidence="2" id="KW-1185">Reference proteome</keyword>
<dbReference type="InterPro" id="IPR015797">
    <property type="entry name" value="NUDIX_hydrolase-like_dom_sf"/>
</dbReference>
<dbReference type="Gene3D" id="3.90.79.10">
    <property type="entry name" value="Nucleoside Triphosphate Pyrophosphohydrolase"/>
    <property type="match status" value="1"/>
</dbReference>
<dbReference type="InterPro" id="IPR032582">
    <property type="entry name" value="DUF4916"/>
</dbReference>
<evidence type="ECO:0000313" key="2">
    <source>
        <dbReference type="Proteomes" id="UP000217889"/>
    </source>
</evidence>
<sequence length="180" mass="19712">MSSRTAVDSEGSWFEPDQVTELRRRLPIPYVDIVPVRTDVDGSVEEVGLLLRASGAGRIVRAIVSGRVLVHETIREAIARHIDKDLGPMAMPRIPVSPVPFTVAEYFPTPGVSLFHDPRQHAISMAYVVPIDGETAPQEDALELTWFGIDELVAESSPLEETEGGRDLLVRRALAHVGAI</sequence>
<dbReference type="KEGG" id="bgg:CFK41_06640"/>
<dbReference type="OrthoDB" id="3266865at2"/>
<dbReference type="RefSeq" id="WP_096798948.1">
    <property type="nucleotide sequence ID" value="NZ_CP023564.1"/>
</dbReference>
<reference evidence="1 2" key="1">
    <citation type="journal article" date="2014" name="Int. J. Syst. Evol. Microbiol.">
        <title>Brachybacterium ginsengisoli sp. nov., isolated from soil of a ginseng field.</title>
        <authorList>
            <person name="Hoang V.A."/>
            <person name="Kim Y.J."/>
            <person name="Nguyen N.L."/>
            <person name="Yang D.C."/>
        </authorList>
    </citation>
    <scope>NUCLEOTIDE SEQUENCE [LARGE SCALE GENOMIC DNA]</scope>
    <source>
        <strain evidence="1 2">DCY80</strain>
    </source>
</reference>
<evidence type="ECO:0000313" key="1">
    <source>
        <dbReference type="EMBL" id="ATG54481.1"/>
    </source>
</evidence>
<gene>
    <name evidence="1" type="ORF">CFK41_06640</name>
</gene>
<dbReference type="AlphaFoldDB" id="A0A291GW80"/>
<accession>A0A291GW80</accession>
<dbReference type="Proteomes" id="UP000217889">
    <property type="component" value="Chromosome"/>
</dbReference>